<evidence type="ECO:0000256" key="4">
    <source>
        <dbReference type="ARBA" id="ARBA00023125"/>
    </source>
</evidence>
<dbReference type="CDD" id="cd12148">
    <property type="entry name" value="fungal_TF_MHR"/>
    <property type="match status" value="1"/>
</dbReference>
<keyword evidence="4" id="KW-0238">DNA-binding</keyword>
<dbReference type="Pfam" id="PF04082">
    <property type="entry name" value="Fungal_trans"/>
    <property type="match status" value="1"/>
</dbReference>
<evidence type="ECO:0000256" key="6">
    <source>
        <dbReference type="ARBA" id="ARBA00023242"/>
    </source>
</evidence>
<proteinExistence type="predicted"/>
<evidence type="ECO:0000256" key="5">
    <source>
        <dbReference type="ARBA" id="ARBA00023163"/>
    </source>
</evidence>
<organism evidence="8 9">
    <name type="scientific">Aspergillus udagawae</name>
    <dbReference type="NCBI Taxonomy" id="91492"/>
    <lineage>
        <taxon>Eukaryota</taxon>
        <taxon>Fungi</taxon>
        <taxon>Dikarya</taxon>
        <taxon>Ascomycota</taxon>
        <taxon>Pezizomycotina</taxon>
        <taxon>Eurotiomycetes</taxon>
        <taxon>Eurotiomycetidae</taxon>
        <taxon>Eurotiales</taxon>
        <taxon>Aspergillaceae</taxon>
        <taxon>Aspergillus</taxon>
        <taxon>Aspergillus subgen. Fumigati</taxon>
    </lineage>
</organism>
<feature type="domain" description="Zn(2)-C6 fungal-type" evidence="7">
    <location>
        <begin position="19"/>
        <end position="48"/>
    </location>
</feature>
<dbReference type="InterPro" id="IPR007219">
    <property type="entry name" value="XnlR_reg_dom"/>
</dbReference>
<dbReference type="InterPro" id="IPR036864">
    <property type="entry name" value="Zn2-C6_fun-type_DNA-bd_sf"/>
</dbReference>
<dbReference type="InterPro" id="IPR001138">
    <property type="entry name" value="Zn2Cys6_DnaBD"/>
</dbReference>
<keyword evidence="2" id="KW-0862">Zinc</keyword>
<comment type="caution">
    <text evidence="8">The sequence shown here is derived from an EMBL/GenBank/DDBJ whole genome shotgun (WGS) entry which is preliminary data.</text>
</comment>
<keyword evidence="1" id="KW-0479">Metal-binding</keyword>
<dbReference type="Proteomes" id="UP000465266">
    <property type="component" value="Unassembled WGS sequence"/>
</dbReference>
<evidence type="ECO:0000256" key="2">
    <source>
        <dbReference type="ARBA" id="ARBA00022833"/>
    </source>
</evidence>
<evidence type="ECO:0000313" key="8">
    <source>
        <dbReference type="EMBL" id="GFF98517.1"/>
    </source>
</evidence>
<dbReference type="PROSITE" id="PS50048">
    <property type="entry name" value="ZN2_CY6_FUNGAL_2"/>
    <property type="match status" value="1"/>
</dbReference>
<name>A0ABQ1BCJ7_9EURO</name>
<evidence type="ECO:0000256" key="3">
    <source>
        <dbReference type="ARBA" id="ARBA00023015"/>
    </source>
</evidence>
<evidence type="ECO:0000259" key="7">
    <source>
        <dbReference type="PROSITE" id="PS50048"/>
    </source>
</evidence>
<dbReference type="CDD" id="cd00067">
    <property type="entry name" value="GAL4"/>
    <property type="match status" value="1"/>
</dbReference>
<dbReference type="PROSITE" id="PS00463">
    <property type="entry name" value="ZN2_CY6_FUNGAL_1"/>
    <property type="match status" value="1"/>
</dbReference>
<keyword evidence="3" id="KW-0805">Transcription regulation</keyword>
<dbReference type="Pfam" id="PF00172">
    <property type="entry name" value="Zn_clus"/>
    <property type="match status" value="1"/>
</dbReference>
<evidence type="ECO:0000313" key="9">
    <source>
        <dbReference type="Proteomes" id="UP000465266"/>
    </source>
</evidence>
<dbReference type="PANTHER" id="PTHR31944:SF129">
    <property type="entry name" value="ASPYRIDONES CLUSTER REGULATOR APDR-RELATED"/>
    <property type="match status" value="1"/>
</dbReference>
<keyword evidence="5" id="KW-0804">Transcription</keyword>
<dbReference type="InterPro" id="IPR051430">
    <property type="entry name" value="Fungal_TF_Env_Response"/>
</dbReference>
<sequence length="753" mass="84438">MHVDSRENPPVRRRRPAVACTECRRRKIRCDQATPCRHCEKAALRCIYNHLRPNISQSNITPPATGPVIIPGPQSSVNDSPQLPLSKDNKFHGFGGGSLDSDLSLDYVPSALPTSSSIFVEPNSVLSSVTQPLAWDIAPPETGIELLAEPDSVVNLQGRIGELRDQHTAPWMEILHCDPDTFWFESEDLRRMQRKIRDLELSVATSKMPSERLYWSPGSTIPEVSSLIPPRATCDVLLELHVNTFESAIRILHIPSFYQEYRQYWDSPDSTSDVFLCKLLLAMAIGTLFAPASPAAGQLADMRSQALAWMHYGHQWLFRKIVLDAQLNLDILQVGCLLLLCRHTSPTAIGDRHFWLSEDSLVRMAMKLGLHRDPRVHNPVMLGTEVEARRRLWVTLLELSLQASLDAKLPAPLPSDGGFDTELPSNLSDTDLGSVATLCDPKPRSFFTHSTMQILLAETQRIRIRILNLLYSPTTRIPYQEALNLASELRRACNANLRLLQSFTPQAPGAVTPTEFQIKILDLWTRRFLLALLTPYADESYLDYSLYYTRKGRIDASLLLLSYPLSHNVATGDPSPIDSYYLQLQISGQGIFKNVLRQATAAICQDLIQELVEDAFPITDRDPHTKLCQIIEDSIGIYRARMEQNQPCMREYVAFVCASAQIEALRSGRHEKYDIFPMAKKALGQCHHILESAQWSNSPEKNWAETMHVLDIDQGINFQADLLSAPGVSPPSPPLSSSFFGAWTQTNSPLDSS</sequence>
<dbReference type="EMBL" id="BLKG01000188">
    <property type="protein sequence ID" value="GFF98517.1"/>
    <property type="molecule type" value="Genomic_DNA"/>
</dbReference>
<gene>
    <name evidence="8" type="ORF">IFM53868_09836</name>
</gene>
<dbReference type="SUPFAM" id="SSF57701">
    <property type="entry name" value="Zn2/Cys6 DNA-binding domain"/>
    <property type="match status" value="1"/>
</dbReference>
<reference evidence="8 9" key="1">
    <citation type="submission" date="2020-01" db="EMBL/GenBank/DDBJ databases">
        <title>Draft genome sequence of Aspergillus udagawae IFM 53868.</title>
        <authorList>
            <person name="Takahashi H."/>
            <person name="Yaguchi T."/>
        </authorList>
    </citation>
    <scope>NUCLEOTIDE SEQUENCE [LARGE SCALE GENOMIC DNA]</scope>
    <source>
        <strain evidence="8 9">IFM 53868</strain>
    </source>
</reference>
<evidence type="ECO:0000256" key="1">
    <source>
        <dbReference type="ARBA" id="ARBA00022723"/>
    </source>
</evidence>
<accession>A0ABQ1BCJ7</accession>
<dbReference type="SMART" id="SM00066">
    <property type="entry name" value="GAL4"/>
    <property type="match status" value="1"/>
</dbReference>
<keyword evidence="6" id="KW-0539">Nucleus</keyword>
<protein>
    <submittedName>
        <fullName evidence="8">C6 zinc finger domain protein</fullName>
    </submittedName>
</protein>
<keyword evidence="9" id="KW-1185">Reference proteome</keyword>
<dbReference type="Gene3D" id="4.10.240.10">
    <property type="entry name" value="Zn(2)-C6 fungal-type DNA-binding domain"/>
    <property type="match status" value="1"/>
</dbReference>
<dbReference type="PANTHER" id="PTHR31944">
    <property type="entry name" value="HEME-RESPONSIVE ZINC FINGER TRANSCRIPTION FACTOR HAP1"/>
    <property type="match status" value="1"/>
</dbReference>